<feature type="transmembrane region" description="Helical" evidence="5">
    <location>
        <begin position="49"/>
        <end position="75"/>
    </location>
</feature>
<sequence>MTRLLSWDPARRWSGWNSNIIVPASKDRQTRRAYPEAIPHSPDHVMNHYLTLAAFGLLAGAAIPLLRTGSGAVAVPLLYCSLTAQYPPDSAMHRLAMHVAVATSACVLAATAGVSCLDALRARIVSLRQAWPSCACAATGALAGAMAALGCSPFRLRLLYVLYLAALVTLCALRFDRLAQARAAHAILPPRRPRRLPAPLDAFAVLAAGSLAAGAGVGGGAMTLPLMQRREHSPQCAQALAKMLAATAGLAASVVYVAAAWKQGRQLGQWQAGYIDVSAAALLTAAVHLGMRLAQPFSDALPEKLRVGAYMGLLLAALFKMTV</sequence>
<evidence type="ECO:0000256" key="3">
    <source>
        <dbReference type="ARBA" id="ARBA00022989"/>
    </source>
</evidence>
<dbReference type="PANTHER" id="PTHR43483:SF3">
    <property type="entry name" value="MEMBRANE TRANSPORTER PROTEIN HI_0806-RELATED"/>
    <property type="match status" value="1"/>
</dbReference>
<feature type="transmembrane region" description="Helical" evidence="5">
    <location>
        <begin position="129"/>
        <end position="150"/>
    </location>
</feature>
<keyword evidence="5" id="KW-1003">Cell membrane</keyword>
<evidence type="ECO:0000256" key="2">
    <source>
        <dbReference type="ARBA" id="ARBA00022692"/>
    </source>
</evidence>
<protein>
    <recommendedName>
        <fullName evidence="5">Probable membrane transporter protein</fullName>
    </recommendedName>
</protein>
<keyword evidence="3 5" id="KW-1133">Transmembrane helix</keyword>
<feature type="transmembrane region" description="Helical" evidence="5">
    <location>
        <begin position="239"/>
        <end position="261"/>
    </location>
</feature>
<feature type="transmembrane region" description="Helical" evidence="5">
    <location>
        <begin position="95"/>
        <end position="117"/>
    </location>
</feature>
<dbReference type="Pfam" id="PF01925">
    <property type="entry name" value="TauE"/>
    <property type="match status" value="1"/>
</dbReference>
<dbReference type="GO" id="GO:0005886">
    <property type="term" value="C:plasma membrane"/>
    <property type="evidence" value="ECO:0007669"/>
    <property type="project" value="UniProtKB-SubCell"/>
</dbReference>
<evidence type="ECO:0000256" key="5">
    <source>
        <dbReference type="RuleBase" id="RU363041"/>
    </source>
</evidence>
<accession>A0A246WVG3</accession>
<evidence type="ECO:0000313" key="6">
    <source>
        <dbReference type="EMBL" id="OWY31057.1"/>
    </source>
</evidence>
<dbReference type="PANTHER" id="PTHR43483">
    <property type="entry name" value="MEMBRANE TRANSPORTER PROTEIN HI_0806-RELATED"/>
    <property type="match status" value="1"/>
</dbReference>
<evidence type="ECO:0000256" key="1">
    <source>
        <dbReference type="ARBA" id="ARBA00004141"/>
    </source>
</evidence>
<keyword evidence="4 5" id="KW-0472">Membrane</keyword>
<dbReference type="Proteomes" id="UP000197596">
    <property type="component" value="Unassembled WGS sequence"/>
</dbReference>
<keyword evidence="2 5" id="KW-0812">Transmembrane</keyword>
<comment type="subcellular location">
    <subcellularLocation>
        <location evidence="5">Cell membrane</location>
        <topology evidence="5">Multi-pass membrane protein</topology>
    </subcellularLocation>
    <subcellularLocation>
        <location evidence="1">Membrane</location>
        <topology evidence="1">Multi-pass membrane protein</topology>
    </subcellularLocation>
</comment>
<proteinExistence type="inferred from homology"/>
<dbReference type="EMBL" id="NJGU01000001">
    <property type="protein sequence ID" value="OWY31057.1"/>
    <property type="molecule type" value="Genomic_DNA"/>
</dbReference>
<dbReference type="AlphaFoldDB" id="A0A246WVG3"/>
<dbReference type="InterPro" id="IPR002781">
    <property type="entry name" value="TM_pro_TauE-like"/>
</dbReference>
<evidence type="ECO:0000256" key="4">
    <source>
        <dbReference type="ARBA" id="ARBA00023136"/>
    </source>
</evidence>
<feature type="transmembrane region" description="Helical" evidence="5">
    <location>
        <begin position="196"/>
        <end position="219"/>
    </location>
</feature>
<name>A0A246WVG3_9BURK</name>
<feature type="transmembrane region" description="Helical" evidence="5">
    <location>
        <begin position="156"/>
        <end position="175"/>
    </location>
</feature>
<comment type="caution">
    <text evidence="6">The sequence shown here is derived from an EMBL/GenBank/DDBJ whole genome shotgun (WGS) entry which is preliminary data.</text>
</comment>
<organism evidence="6 7">
    <name type="scientific">Herbaspirillum robiniae</name>
    <dbReference type="NCBI Taxonomy" id="2014887"/>
    <lineage>
        <taxon>Bacteria</taxon>
        <taxon>Pseudomonadati</taxon>
        <taxon>Pseudomonadota</taxon>
        <taxon>Betaproteobacteria</taxon>
        <taxon>Burkholderiales</taxon>
        <taxon>Oxalobacteraceae</taxon>
        <taxon>Herbaspirillum</taxon>
    </lineage>
</organism>
<gene>
    <name evidence="6" type="ORF">CEJ42_03070</name>
</gene>
<reference evidence="6 7" key="1">
    <citation type="submission" date="2017-06" db="EMBL/GenBank/DDBJ databases">
        <title>Herbaspirillum phytohormonus sp. nov., isolated from the root nodule of Robinia pseudoacacia in lead-zinc mine.</title>
        <authorList>
            <person name="Fan M."/>
            <person name="Lin Y."/>
        </authorList>
    </citation>
    <scope>NUCLEOTIDE SEQUENCE [LARGE SCALE GENOMIC DNA]</scope>
    <source>
        <strain evidence="6 7">HZ10</strain>
    </source>
</reference>
<evidence type="ECO:0000313" key="7">
    <source>
        <dbReference type="Proteomes" id="UP000197596"/>
    </source>
</evidence>
<comment type="similarity">
    <text evidence="5">Belongs to the 4-toluene sulfonate uptake permease (TSUP) (TC 2.A.102) family.</text>
</comment>